<comment type="subcellular location">
    <subcellularLocation>
        <location evidence="2">Cytoplasm</location>
    </subcellularLocation>
</comment>
<gene>
    <name evidence="2" type="primary">cutC</name>
    <name evidence="3" type="ORF">J2X06_000777</name>
</gene>
<accession>A0ABU1W7M9</accession>
<evidence type="ECO:0000313" key="3">
    <source>
        <dbReference type="EMBL" id="MDR7133593.1"/>
    </source>
</evidence>
<evidence type="ECO:0000256" key="1">
    <source>
        <dbReference type="ARBA" id="ARBA00007768"/>
    </source>
</evidence>
<evidence type="ECO:0000313" key="4">
    <source>
        <dbReference type="Proteomes" id="UP001251524"/>
    </source>
</evidence>
<comment type="caution">
    <text evidence="3">The sequence shown here is derived from an EMBL/GenBank/DDBJ whole genome shotgun (WGS) entry which is preliminary data.</text>
</comment>
<dbReference type="Gene3D" id="3.20.20.380">
    <property type="entry name" value="Copper homeostasis (CutC) domain"/>
    <property type="match status" value="1"/>
</dbReference>
<name>A0ABU1W7M9_9GAMM</name>
<protein>
    <recommendedName>
        <fullName evidence="2">PF03932 family protein CutC</fullName>
    </recommendedName>
</protein>
<dbReference type="PANTHER" id="PTHR12598">
    <property type="entry name" value="COPPER HOMEOSTASIS PROTEIN CUTC"/>
    <property type="match status" value="1"/>
</dbReference>
<dbReference type="SUPFAM" id="SSF110395">
    <property type="entry name" value="CutC-like"/>
    <property type="match status" value="1"/>
</dbReference>
<dbReference type="Proteomes" id="UP001251524">
    <property type="component" value="Unassembled WGS sequence"/>
</dbReference>
<comment type="similarity">
    <text evidence="1 2">Belongs to the CutC family.</text>
</comment>
<keyword evidence="2" id="KW-0963">Cytoplasm</keyword>
<dbReference type="InterPro" id="IPR005627">
    <property type="entry name" value="CutC-like"/>
</dbReference>
<dbReference type="HAMAP" id="MF_00795">
    <property type="entry name" value="CutC"/>
    <property type="match status" value="1"/>
</dbReference>
<reference evidence="3 4" key="1">
    <citation type="submission" date="2023-07" db="EMBL/GenBank/DDBJ databases">
        <title>Sorghum-associated microbial communities from plants grown in Nebraska, USA.</title>
        <authorList>
            <person name="Schachtman D."/>
        </authorList>
    </citation>
    <scope>NUCLEOTIDE SEQUENCE [LARGE SCALE GENOMIC DNA]</scope>
    <source>
        <strain evidence="3 4">BE198</strain>
    </source>
</reference>
<dbReference type="EMBL" id="JAVDVY010000001">
    <property type="protein sequence ID" value="MDR7133593.1"/>
    <property type="molecule type" value="Genomic_DNA"/>
</dbReference>
<sequence>MSAPLLEIAANSLASALAAQDGGADRVELCENLGEGGCTPSYGTLARTRDCVRIPLYVLIRPRPGDFYYDEFERDVMLRDIEACARLGCDGVVIGALDADGHVDTATCRELIVAAGFMGLTFHRAIDVARDPAQALEAAIALGCHRVLTSGASTTALEGADAIAALVQQAEHRIRVMAGAGINAGNLREVAGRSQADEFHASAKALRVSAMRHRNGLLAGLDPDWQQSDREIVRTLRRTLDAVIRSDRPAAP</sequence>
<evidence type="ECO:0000256" key="2">
    <source>
        <dbReference type="HAMAP-Rule" id="MF_00795"/>
    </source>
</evidence>
<proteinExistence type="inferred from homology"/>
<comment type="caution">
    <text evidence="2">Once thought to be involved in copper homeostasis, experiments in E.coli have shown this is not the case.</text>
</comment>
<organism evidence="3 4">
    <name type="scientific">Lysobacter niastensis</name>
    <dbReference type="NCBI Taxonomy" id="380629"/>
    <lineage>
        <taxon>Bacteria</taxon>
        <taxon>Pseudomonadati</taxon>
        <taxon>Pseudomonadota</taxon>
        <taxon>Gammaproteobacteria</taxon>
        <taxon>Lysobacterales</taxon>
        <taxon>Lysobacteraceae</taxon>
        <taxon>Lysobacter</taxon>
    </lineage>
</organism>
<dbReference type="PANTHER" id="PTHR12598:SF0">
    <property type="entry name" value="COPPER HOMEOSTASIS PROTEIN CUTC HOMOLOG"/>
    <property type="match status" value="1"/>
</dbReference>
<dbReference type="InterPro" id="IPR036822">
    <property type="entry name" value="CutC-like_dom_sf"/>
</dbReference>
<dbReference type="RefSeq" id="WP_310058527.1">
    <property type="nucleotide sequence ID" value="NZ_JAVDVY010000001.1"/>
</dbReference>
<dbReference type="Pfam" id="PF03932">
    <property type="entry name" value="CutC"/>
    <property type="match status" value="1"/>
</dbReference>
<keyword evidence="4" id="KW-1185">Reference proteome</keyword>